<dbReference type="AlphaFoldDB" id="A0A4V6CTV9"/>
<dbReference type="GO" id="GO:0005524">
    <property type="term" value="F:ATP binding"/>
    <property type="evidence" value="ECO:0007669"/>
    <property type="project" value="UniProtKB-KW"/>
</dbReference>
<organism evidence="2 3">
    <name type="scientific">Marinobacter panjinensis</name>
    <dbReference type="NCBI Taxonomy" id="2576384"/>
    <lineage>
        <taxon>Bacteria</taxon>
        <taxon>Pseudomonadati</taxon>
        <taxon>Pseudomonadota</taxon>
        <taxon>Gammaproteobacteria</taxon>
        <taxon>Pseudomonadales</taxon>
        <taxon>Marinobacteraceae</taxon>
        <taxon>Marinobacter</taxon>
    </lineage>
</organism>
<dbReference type="RefSeq" id="WP_137434415.1">
    <property type="nucleotide sequence ID" value="NZ_JANRHC010000005.1"/>
</dbReference>
<evidence type="ECO:0000259" key="1">
    <source>
        <dbReference type="Pfam" id="PF13401"/>
    </source>
</evidence>
<keyword evidence="3" id="KW-1185">Reference proteome</keyword>
<dbReference type="Pfam" id="PF13401">
    <property type="entry name" value="AAA_22"/>
    <property type="match status" value="1"/>
</dbReference>
<evidence type="ECO:0000313" key="2">
    <source>
        <dbReference type="EMBL" id="TKV66995.1"/>
    </source>
</evidence>
<reference evidence="2 3" key="1">
    <citation type="submission" date="2019-05" db="EMBL/GenBank/DDBJ databases">
        <title>Marinobacter panjinensis sp. nov., a moderately halophilic bacterium isolated from sea tidal flat environment.</title>
        <authorList>
            <person name="Yang W."/>
            <person name="An M."/>
            <person name="He W."/>
            <person name="Luo X."/>
            <person name="Zhu L."/>
            <person name="Chen G."/>
            <person name="Zhang Y."/>
            <person name="Wang Y."/>
        </authorList>
    </citation>
    <scope>NUCLEOTIDE SEQUENCE [LARGE SCALE GENOMIC DNA]</scope>
    <source>
        <strain evidence="2 3">PJ-16</strain>
    </source>
</reference>
<dbReference type="SUPFAM" id="SSF52540">
    <property type="entry name" value="P-loop containing nucleoside triphosphate hydrolases"/>
    <property type="match status" value="1"/>
</dbReference>
<keyword evidence="2" id="KW-0067">ATP-binding</keyword>
<proteinExistence type="predicted"/>
<evidence type="ECO:0000313" key="3">
    <source>
        <dbReference type="Proteomes" id="UP000308488"/>
    </source>
</evidence>
<dbReference type="Proteomes" id="UP000308488">
    <property type="component" value="Unassembled WGS sequence"/>
</dbReference>
<accession>A0A4V6CTV9</accession>
<dbReference type="OrthoDB" id="6191537at2"/>
<dbReference type="InterPro" id="IPR027417">
    <property type="entry name" value="P-loop_NTPase"/>
</dbReference>
<comment type="caution">
    <text evidence="2">The sequence shown here is derived from an EMBL/GenBank/DDBJ whole genome shotgun (WGS) entry which is preliminary data.</text>
</comment>
<dbReference type="GO" id="GO:0016887">
    <property type="term" value="F:ATP hydrolysis activity"/>
    <property type="evidence" value="ECO:0007669"/>
    <property type="project" value="InterPro"/>
</dbReference>
<dbReference type="InterPro" id="IPR049945">
    <property type="entry name" value="AAA_22"/>
</dbReference>
<gene>
    <name evidence="2" type="ORF">FDP08_02270</name>
</gene>
<name>A0A4V6CTV9_9GAMM</name>
<dbReference type="Gene3D" id="3.40.50.300">
    <property type="entry name" value="P-loop containing nucleotide triphosphate hydrolases"/>
    <property type="match status" value="1"/>
</dbReference>
<protein>
    <submittedName>
        <fullName evidence="2">ATP-binding protein</fullName>
    </submittedName>
</protein>
<keyword evidence="2" id="KW-0547">Nucleotide-binding</keyword>
<dbReference type="EMBL" id="SZYH01000001">
    <property type="protein sequence ID" value="TKV66995.1"/>
    <property type="molecule type" value="Genomic_DNA"/>
</dbReference>
<feature type="domain" description="ORC1/DEAH AAA+ ATPase" evidence="1">
    <location>
        <begin position="43"/>
        <end position="181"/>
    </location>
</feature>
<sequence length="322" mass="36687">MTGEATSIDLLGHPLLTVKGVQFQTRAFDKLVEVLTEWLWSGATGGFIVGAPRIGKSWSARSLTNRLRLRDGKVVPVFYMSIVDRDIKSIAEVPRRACIDHQLPITGRANADRLAEQFLTHVCDVQTEAGVRTSILIVDEFDHLIPRQFNAFAELFNRLDQLHRMIMVVFIGNKAEARKLLEAMTGGAYKRIRGRFFQRFHEYHGIRTRDELTALMTQYDTLRYPENGPTYCATFLPEAVNGGWRLAGLSKDLWRQYAEIAKACELRSWGMEYVIGTLNILVTDLLPYYGWKDVDDELLREAVLITHVADDFVQALPVEVIR</sequence>